<dbReference type="PROSITE" id="PS51900">
    <property type="entry name" value="CB"/>
    <property type="match status" value="1"/>
</dbReference>
<evidence type="ECO:0000256" key="1">
    <source>
        <dbReference type="ARBA" id="ARBA00022908"/>
    </source>
</evidence>
<dbReference type="PROSITE" id="PS51898">
    <property type="entry name" value="TYR_RECOMBINASE"/>
    <property type="match status" value="1"/>
</dbReference>
<keyword evidence="1" id="KW-0229">DNA integration</keyword>
<accession>A0A2W5FLR1</accession>
<dbReference type="EMBL" id="QFOT01000044">
    <property type="protein sequence ID" value="PZP55943.1"/>
    <property type="molecule type" value="Genomic_DNA"/>
</dbReference>
<evidence type="ECO:0000256" key="3">
    <source>
        <dbReference type="ARBA" id="ARBA00023172"/>
    </source>
</evidence>
<dbReference type="InterPro" id="IPR013762">
    <property type="entry name" value="Integrase-like_cat_sf"/>
</dbReference>
<dbReference type="SUPFAM" id="SSF47823">
    <property type="entry name" value="lambda integrase-like, N-terminal domain"/>
    <property type="match status" value="1"/>
</dbReference>
<name>A0A2W5FLR1_9BACT</name>
<evidence type="ECO:0000256" key="4">
    <source>
        <dbReference type="PROSITE-ProRule" id="PRU01248"/>
    </source>
</evidence>
<reference evidence="7 8" key="1">
    <citation type="submission" date="2017-08" db="EMBL/GenBank/DDBJ databases">
        <title>Infants hospitalized years apart are colonized by the same room-sourced microbial strains.</title>
        <authorList>
            <person name="Brooks B."/>
            <person name="Olm M.R."/>
            <person name="Firek B.A."/>
            <person name="Baker R."/>
            <person name="Thomas B.C."/>
            <person name="Morowitz M.J."/>
            <person name="Banfield J.F."/>
        </authorList>
    </citation>
    <scope>NUCLEOTIDE SEQUENCE [LARGE SCALE GENOMIC DNA]</scope>
    <source>
        <strain evidence="7">S2_006_000_R2_64</strain>
    </source>
</reference>
<dbReference type="InterPro" id="IPR011010">
    <property type="entry name" value="DNA_brk_join_enz"/>
</dbReference>
<dbReference type="InterPro" id="IPR002104">
    <property type="entry name" value="Integrase_catalytic"/>
</dbReference>
<dbReference type="CDD" id="cd00799">
    <property type="entry name" value="INT_Cre_C"/>
    <property type="match status" value="1"/>
</dbReference>
<keyword evidence="2 4" id="KW-0238">DNA-binding</keyword>
<evidence type="ECO:0000313" key="7">
    <source>
        <dbReference type="EMBL" id="PZP55943.1"/>
    </source>
</evidence>
<dbReference type="Gene3D" id="1.10.443.10">
    <property type="entry name" value="Intergrase catalytic core"/>
    <property type="match status" value="1"/>
</dbReference>
<sequence>MVGLVINPNLTAQAEKVREYFEQSLSENSRRAYRKDFEHFVSWGGYLPSSPDMVAAYLSSHAGILSIATLQRRLVSIGKANVLAGFPNPGQSSLVKMTFKGVRRVHNKPQRQVQPILKEDVIMIVPSLPQTNQGKRNAALIMLAFCGAFRRSELISLKCENLKFTPEGMVIRLNKSKTDQLGEGREVAIPLGNRRVCPVHAIKLWLEVIGSEGPLFRQVGKGGAVSEDGLSSHAVAQIIKRLIKAIGYDPSEYSGHSTRAGFATSAAQAGKSSWTIRRQTGHKSDQMLNRYIRQGNLFKDNAAALF</sequence>
<dbReference type="AlphaFoldDB" id="A0A2W5FLR1"/>
<dbReference type="InterPro" id="IPR052925">
    <property type="entry name" value="Phage_Integrase-like_Recomb"/>
</dbReference>
<dbReference type="PANTHER" id="PTHR34605">
    <property type="entry name" value="PHAGE_INTEGRASE DOMAIN-CONTAINING PROTEIN"/>
    <property type="match status" value="1"/>
</dbReference>
<dbReference type="Proteomes" id="UP000249739">
    <property type="component" value="Unassembled WGS sequence"/>
</dbReference>
<gene>
    <name evidence="7" type="ORF">DI586_05285</name>
</gene>
<dbReference type="GO" id="GO:0003677">
    <property type="term" value="F:DNA binding"/>
    <property type="evidence" value="ECO:0007669"/>
    <property type="project" value="UniProtKB-UniRule"/>
</dbReference>
<organism evidence="7 8">
    <name type="scientific">Micavibrio aeruginosavorus</name>
    <dbReference type="NCBI Taxonomy" id="349221"/>
    <lineage>
        <taxon>Bacteria</taxon>
        <taxon>Pseudomonadati</taxon>
        <taxon>Bdellovibrionota</taxon>
        <taxon>Bdellovibrionia</taxon>
        <taxon>Bdellovibrionales</taxon>
        <taxon>Pseudobdellovibrionaceae</taxon>
        <taxon>Micavibrio</taxon>
    </lineage>
</organism>
<dbReference type="InterPro" id="IPR044068">
    <property type="entry name" value="CB"/>
</dbReference>
<dbReference type="PANTHER" id="PTHR34605:SF4">
    <property type="entry name" value="DNA ADENINE METHYLTRANSFERASE"/>
    <property type="match status" value="1"/>
</dbReference>
<feature type="domain" description="Core-binding (CB)" evidence="6">
    <location>
        <begin position="8"/>
        <end position="85"/>
    </location>
</feature>
<protein>
    <submittedName>
        <fullName evidence="7">Integrase</fullName>
    </submittedName>
</protein>
<dbReference type="GO" id="GO:0006310">
    <property type="term" value="P:DNA recombination"/>
    <property type="evidence" value="ECO:0007669"/>
    <property type="project" value="UniProtKB-KW"/>
</dbReference>
<comment type="caution">
    <text evidence="7">The sequence shown here is derived from an EMBL/GenBank/DDBJ whole genome shotgun (WGS) entry which is preliminary data.</text>
</comment>
<keyword evidence="3" id="KW-0233">DNA recombination</keyword>
<dbReference type="Gene3D" id="1.10.150.130">
    <property type="match status" value="1"/>
</dbReference>
<dbReference type="SUPFAM" id="SSF56349">
    <property type="entry name" value="DNA breaking-rejoining enzymes"/>
    <property type="match status" value="1"/>
</dbReference>
<evidence type="ECO:0000313" key="8">
    <source>
        <dbReference type="Proteomes" id="UP000249739"/>
    </source>
</evidence>
<feature type="domain" description="Tyr recombinase" evidence="5">
    <location>
        <begin position="111"/>
        <end position="304"/>
    </location>
</feature>
<evidence type="ECO:0000259" key="5">
    <source>
        <dbReference type="PROSITE" id="PS51898"/>
    </source>
</evidence>
<dbReference type="InterPro" id="IPR010998">
    <property type="entry name" value="Integrase_recombinase_N"/>
</dbReference>
<proteinExistence type="predicted"/>
<dbReference type="GO" id="GO:0015074">
    <property type="term" value="P:DNA integration"/>
    <property type="evidence" value="ECO:0007669"/>
    <property type="project" value="UniProtKB-KW"/>
</dbReference>
<evidence type="ECO:0000256" key="2">
    <source>
        <dbReference type="ARBA" id="ARBA00023125"/>
    </source>
</evidence>
<dbReference type="Pfam" id="PF00589">
    <property type="entry name" value="Phage_integrase"/>
    <property type="match status" value="1"/>
</dbReference>
<evidence type="ECO:0000259" key="6">
    <source>
        <dbReference type="PROSITE" id="PS51900"/>
    </source>
</evidence>